<organism evidence="2 3">
    <name type="scientific">Deinococcus caeni</name>
    <dbReference type="NCBI Taxonomy" id="569127"/>
    <lineage>
        <taxon>Bacteria</taxon>
        <taxon>Thermotogati</taxon>
        <taxon>Deinococcota</taxon>
        <taxon>Deinococci</taxon>
        <taxon>Deinococcales</taxon>
        <taxon>Deinococcaceae</taxon>
        <taxon>Deinococcus</taxon>
    </lineage>
</organism>
<evidence type="ECO:0008006" key="4">
    <source>
        <dbReference type="Google" id="ProtNLM"/>
    </source>
</evidence>
<evidence type="ECO:0000256" key="1">
    <source>
        <dbReference type="SAM" id="MobiDB-lite"/>
    </source>
</evidence>
<keyword evidence="3" id="KW-1185">Reference proteome</keyword>
<comment type="caution">
    <text evidence="2">The sequence shown here is derived from an EMBL/GenBank/DDBJ whole genome shotgun (WGS) entry which is preliminary data.</text>
</comment>
<reference evidence="2 3" key="1">
    <citation type="submission" date="2024-02" db="EMBL/GenBank/DDBJ databases">
        <title>Deinococcus caeni NBRC 101312.</title>
        <authorList>
            <person name="Ichikawa N."/>
            <person name="Katano-Makiyama Y."/>
            <person name="Hidaka K."/>
        </authorList>
    </citation>
    <scope>NUCLEOTIDE SEQUENCE [LARGE SCALE GENOMIC DNA]</scope>
    <source>
        <strain evidence="2 3">NBRC 101312</strain>
    </source>
</reference>
<feature type="region of interest" description="Disordered" evidence="1">
    <location>
        <begin position="240"/>
        <end position="263"/>
    </location>
</feature>
<gene>
    <name evidence="2" type="ORF">Dcae01_02135</name>
</gene>
<dbReference type="EMBL" id="BAABQU010000024">
    <property type="protein sequence ID" value="GAA5440618.1"/>
    <property type="molecule type" value="Genomic_DNA"/>
</dbReference>
<proteinExistence type="predicted"/>
<evidence type="ECO:0000313" key="3">
    <source>
        <dbReference type="Proteomes" id="UP001423409"/>
    </source>
</evidence>
<accession>A0ABP9UEH9</accession>
<protein>
    <recommendedName>
        <fullName evidence="4">VWFA domain-containing protein</fullName>
    </recommendedName>
</protein>
<dbReference type="Proteomes" id="UP001423409">
    <property type="component" value="Unassembled WGS sequence"/>
</dbReference>
<sequence length="419" mass="43276">MRTAVLSAALLSGAAAQGSGKAELDRSSVTPGAERLLQQVQEAVTTAGGDLERSQVNWVIAFSTGHYKADPLGAQAARELATQFVQRAAVQGDQVTARAWEMDIWEYRNPSGLTQIIGNDAQADLERTAKLWPTTPAVGSVGGHDTERVAATLTREFEGTPGTVLILLTNTAASVGAAGIRVMGTNAPEYQEVLTNWTRVAGTQDGASLNLPYVITTPSRQIQGQMQAVVFVPKTFTGTPLTAGTRTEQRAGAQAPTKPSGDGGANPAGLLVALLVLGGAGFAAWKLIGKGGGSGSGSVRIGSSSFSVRDMPAGRPFCVIAGAGYAAEDDMPVVPVAGLPPVPVAQITRVGKDYRVRGVHDDIRLSSVGGRVVAGDSATVTLRPETPDAPLEFTGEVRGPGGVPKEITRSVVMSLDGDN</sequence>
<name>A0ABP9UEH9_9DEIO</name>
<evidence type="ECO:0000313" key="2">
    <source>
        <dbReference type="EMBL" id="GAA5440618.1"/>
    </source>
</evidence>